<sequence>MAVYTSNEDHQPKGDHNRRLALGMDIAVFAAEAGLTQEQVHDYEFSAIDHEFDAAVAEKYEAALERLEANPPATQRVRNQ</sequence>
<proteinExistence type="predicted"/>
<dbReference type="RefSeq" id="WP_046143163.1">
    <property type="nucleotide sequence ID" value="NZ_LAJG01000022.1"/>
</dbReference>
<organism evidence="1 2">
    <name type="scientific">Devosia soli</name>
    <dbReference type="NCBI Taxonomy" id="361041"/>
    <lineage>
        <taxon>Bacteria</taxon>
        <taxon>Pseudomonadati</taxon>
        <taxon>Pseudomonadota</taxon>
        <taxon>Alphaproteobacteria</taxon>
        <taxon>Hyphomicrobiales</taxon>
        <taxon>Devosiaceae</taxon>
        <taxon>Devosia</taxon>
    </lineage>
</organism>
<keyword evidence="2" id="KW-1185">Reference proteome</keyword>
<dbReference type="Proteomes" id="UP000033514">
    <property type="component" value="Unassembled WGS sequence"/>
</dbReference>
<comment type="caution">
    <text evidence="1">The sequence shown here is derived from an EMBL/GenBank/DDBJ whole genome shotgun (WGS) entry which is preliminary data.</text>
</comment>
<gene>
    <name evidence="1" type="ORF">VW35_11255</name>
</gene>
<dbReference type="PATRIC" id="fig|361041.3.peg.1618"/>
<accession>A0A0F5L7A2</accession>
<dbReference type="EMBL" id="LAJG01000022">
    <property type="protein sequence ID" value="KKB78228.1"/>
    <property type="molecule type" value="Genomic_DNA"/>
</dbReference>
<evidence type="ECO:0000313" key="1">
    <source>
        <dbReference type="EMBL" id="KKB78228.1"/>
    </source>
</evidence>
<reference evidence="1 2" key="1">
    <citation type="submission" date="2015-03" db="EMBL/GenBank/DDBJ databases">
        <authorList>
            <person name="Hassan Y.I."/>
            <person name="Lepp D."/>
            <person name="Zhou T."/>
        </authorList>
    </citation>
    <scope>NUCLEOTIDE SEQUENCE [LARGE SCALE GENOMIC DNA]</scope>
    <source>
        <strain evidence="1 2">GH2-10</strain>
    </source>
</reference>
<evidence type="ECO:0000313" key="2">
    <source>
        <dbReference type="Proteomes" id="UP000033514"/>
    </source>
</evidence>
<dbReference type="AlphaFoldDB" id="A0A0F5L7A2"/>
<name>A0A0F5L7A2_9HYPH</name>
<dbReference type="OrthoDB" id="7949894at2"/>
<protein>
    <submittedName>
        <fullName evidence="1">Uncharacterized protein</fullName>
    </submittedName>
</protein>
<dbReference type="STRING" id="361041.VW35_11255"/>